<keyword evidence="3" id="KW-1185">Reference proteome</keyword>
<evidence type="ECO:0000313" key="3">
    <source>
        <dbReference type="Proteomes" id="UP000639419"/>
    </source>
</evidence>
<evidence type="ECO:0000313" key="2">
    <source>
        <dbReference type="EMBL" id="NUB22594.1"/>
    </source>
</evidence>
<feature type="region of interest" description="Disordered" evidence="1">
    <location>
        <begin position="1"/>
        <end position="36"/>
    </location>
</feature>
<comment type="caution">
    <text evidence="2">The sequence shown here is derived from an EMBL/GenBank/DDBJ whole genome shotgun (WGS) entry which is preliminary data.</text>
</comment>
<dbReference type="RefSeq" id="WP_174441291.1">
    <property type="nucleotide sequence ID" value="NZ_BAABCC010000044.1"/>
</dbReference>
<organism evidence="2 3">
    <name type="scientific">Azospirillum formosense</name>
    <dbReference type="NCBI Taxonomy" id="861533"/>
    <lineage>
        <taxon>Bacteria</taxon>
        <taxon>Pseudomonadati</taxon>
        <taxon>Pseudomonadota</taxon>
        <taxon>Alphaproteobacteria</taxon>
        <taxon>Rhodospirillales</taxon>
        <taxon>Azospirillaceae</taxon>
        <taxon>Azospirillum</taxon>
    </lineage>
</organism>
<evidence type="ECO:0000256" key="1">
    <source>
        <dbReference type="SAM" id="MobiDB-lite"/>
    </source>
</evidence>
<name>A0ABX2L3N5_9PROT</name>
<proteinExistence type="predicted"/>
<reference evidence="2 3" key="1">
    <citation type="submission" date="2019-10" db="EMBL/GenBank/DDBJ databases">
        <title>Genome sequence of Azospirillum formosense CC-Nfb-7.</title>
        <authorList>
            <person name="Ambrosini A."/>
            <person name="Sant'Anna F.H."/>
            <person name="Cassan F.D."/>
            <person name="Souza E.M."/>
            <person name="Passaglia L.M.P."/>
        </authorList>
    </citation>
    <scope>NUCLEOTIDE SEQUENCE [LARGE SCALE GENOMIC DNA]</scope>
    <source>
        <strain evidence="2 3">CC-NFb-7</strain>
    </source>
</reference>
<dbReference type="Proteomes" id="UP000639419">
    <property type="component" value="Unassembled WGS sequence"/>
</dbReference>
<sequence>MLHLSRPQALATLPASRPSDRRERHPLQPVSAHPCAPTFERSDAAIHPAVPAAVPAAAQPMSPARPGFSGEPLARVIRLATTGVWVVKRHGRMLEIDGRLHWNCPRTLASDAERAGVALSDLVVNTGHQLRAGG</sequence>
<dbReference type="EMBL" id="WHOR01000310">
    <property type="protein sequence ID" value="NUB22594.1"/>
    <property type="molecule type" value="Genomic_DNA"/>
</dbReference>
<accession>A0ABX2L3N5</accession>
<gene>
    <name evidence="2" type="ORF">GBZ26_25865</name>
</gene>
<protein>
    <submittedName>
        <fullName evidence="2">Uncharacterized protein</fullName>
    </submittedName>
</protein>